<name>A0AA46THF8_9ACTN</name>
<feature type="domain" description="N-acetyltransferase" evidence="1">
    <location>
        <begin position="14"/>
        <end position="183"/>
    </location>
</feature>
<gene>
    <name evidence="2" type="ORF">L0C25_23420</name>
</gene>
<evidence type="ECO:0000259" key="1">
    <source>
        <dbReference type="PROSITE" id="PS51186"/>
    </source>
</evidence>
<dbReference type="GO" id="GO:0016747">
    <property type="term" value="F:acyltransferase activity, transferring groups other than amino-acyl groups"/>
    <property type="evidence" value="ECO:0007669"/>
    <property type="project" value="InterPro"/>
</dbReference>
<dbReference type="InterPro" id="IPR000182">
    <property type="entry name" value="GNAT_dom"/>
</dbReference>
<dbReference type="SUPFAM" id="SSF55729">
    <property type="entry name" value="Acyl-CoA N-acyltransferases (Nat)"/>
    <property type="match status" value="1"/>
</dbReference>
<dbReference type="Proteomes" id="UP001164390">
    <property type="component" value="Chromosome"/>
</dbReference>
<evidence type="ECO:0000313" key="3">
    <source>
        <dbReference type="Proteomes" id="UP001164390"/>
    </source>
</evidence>
<dbReference type="Pfam" id="PF13302">
    <property type="entry name" value="Acetyltransf_3"/>
    <property type="match status" value="1"/>
</dbReference>
<evidence type="ECO:0000313" key="2">
    <source>
        <dbReference type="EMBL" id="UYM05422.1"/>
    </source>
</evidence>
<keyword evidence="3" id="KW-1185">Reference proteome</keyword>
<dbReference type="Gene3D" id="3.40.630.30">
    <property type="match status" value="1"/>
</dbReference>
<dbReference type="KEGG" id="sgrg:L0C25_23420"/>
<sequence length="187" mass="21259">MNKVEVLTRRTERLDLRPVRDEDIDTMLAYHTDPRVYEWLLRTEIDPAAFRKARLGAVDDPRDYSVVAELDGRVIGDGMLEITDGMGQDHAPETQGCQALLGYILDPAYAGRGIATELATELLVMAFDDLGVRRVTAGCYVDNRASARILEKIGMRREEYAVKDSWHQTRGWIDGASYAILREEWQR</sequence>
<dbReference type="PROSITE" id="PS51186">
    <property type="entry name" value="GNAT"/>
    <property type="match status" value="1"/>
</dbReference>
<dbReference type="EMBL" id="CP094970">
    <property type="protein sequence ID" value="UYM05422.1"/>
    <property type="molecule type" value="Genomic_DNA"/>
</dbReference>
<organism evidence="2 3">
    <name type="scientific">Solicola gregarius</name>
    <dbReference type="NCBI Taxonomy" id="2908642"/>
    <lineage>
        <taxon>Bacteria</taxon>
        <taxon>Bacillati</taxon>
        <taxon>Actinomycetota</taxon>
        <taxon>Actinomycetes</taxon>
        <taxon>Propionibacteriales</taxon>
        <taxon>Nocardioidaceae</taxon>
        <taxon>Solicola</taxon>
    </lineage>
</organism>
<dbReference type="PANTHER" id="PTHR43792">
    <property type="entry name" value="GNAT FAMILY, PUTATIVE (AFU_ORTHOLOGUE AFUA_3G00765)-RELATED-RELATED"/>
    <property type="match status" value="1"/>
</dbReference>
<dbReference type="InterPro" id="IPR051531">
    <property type="entry name" value="N-acetyltransferase"/>
</dbReference>
<dbReference type="InterPro" id="IPR016181">
    <property type="entry name" value="Acyl_CoA_acyltransferase"/>
</dbReference>
<proteinExistence type="predicted"/>
<reference evidence="2" key="1">
    <citation type="submission" date="2022-01" db="EMBL/GenBank/DDBJ databases">
        <title>Nocardioidaceae gen. sp. A5X3R13.</title>
        <authorList>
            <person name="Lopez Marin M.A."/>
            <person name="Uhlik O."/>
        </authorList>
    </citation>
    <scope>NUCLEOTIDE SEQUENCE</scope>
    <source>
        <strain evidence="2">A5X3R13</strain>
    </source>
</reference>
<accession>A0AA46THF8</accession>
<protein>
    <submittedName>
        <fullName evidence="2">GNAT family N-acetyltransferase</fullName>
    </submittedName>
</protein>
<dbReference type="AlphaFoldDB" id="A0AA46THF8"/>
<dbReference type="RefSeq" id="WP_271634257.1">
    <property type="nucleotide sequence ID" value="NZ_CP094970.1"/>
</dbReference>